<dbReference type="KEGG" id="acab:QRX50_35170"/>
<organism evidence="1 2">
    <name type="scientific">Amycolatopsis carbonis</name>
    <dbReference type="NCBI Taxonomy" id="715471"/>
    <lineage>
        <taxon>Bacteria</taxon>
        <taxon>Bacillati</taxon>
        <taxon>Actinomycetota</taxon>
        <taxon>Actinomycetes</taxon>
        <taxon>Pseudonocardiales</taxon>
        <taxon>Pseudonocardiaceae</taxon>
        <taxon>Amycolatopsis</taxon>
    </lineage>
</organism>
<dbReference type="Proteomes" id="UP001236014">
    <property type="component" value="Chromosome"/>
</dbReference>
<accession>A0A9Y2IE30</accession>
<dbReference type="RefSeq" id="WP_285967411.1">
    <property type="nucleotide sequence ID" value="NZ_CP127294.1"/>
</dbReference>
<reference evidence="1 2" key="1">
    <citation type="submission" date="2023-06" db="EMBL/GenBank/DDBJ databases">
        <authorList>
            <person name="Oyuntsetseg B."/>
            <person name="Kim S.B."/>
        </authorList>
    </citation>
    <scope>NUCLEOTIDE SEQUENCE [LARGE SCALE GENOMIC DNA]</scope>
    <source>
        <strain evidence="1 2">2-15</strain>
    </source>
</reference>
<dbReference type="EMBL" id="CP127294">
    <property type="protein sequence ID" value="WIX76663.1"/>
    <property type="molecule type" value="Genomic_DNA"/>
</dbReference>
<dbReference type="AlphaFoldDB" id="A0A9Y2IE30"/>
<name>A0A9Y2IE30_9PSEU</name>
<proteinExistence type="predicted"/>
<evidence type="ECO:0000313" key="2">
    <source>
        <dbReference type="Proteomes" id="UP001236014"/>
    </source>
</evidence>
<keyword evidence="2" id="KW-1185">Reference proteome</keyword>
<gene>
    <name evidence="1" type="ORF">QRX50_35170</name>
</gene>
<protein>
    <submittedName>
        <fullName evidence="1">Uncharacterized protein</fullName>
    </submittedName>
</protein>
<sequence>MVLDSGGEGWCVVALVEQQAYRSGQRSAELGWEPEPAVVAPVEVAG</sequence>
<evidence type="ECO:0000313" key="1">
    <source>
        <dbReference type="EMBL" id="WIX76663.1"/>
    </source>
</evidence>